<proteinExistence type="predicted"/>
<evidence type="ECO:0000313" key="13">
    <source>
        <dbReference type="Proteomes" id="UP001152755"/>
    </source>
</evidence>
<sequence length="309" mass="33697">MLRSLLLTASASPRCKGFVEHSRLSRPVVARFVAGNDLDQAIAAARAVVTDRFASLDLLGEATVHRAAADRTAQSYVALVHRIGAEGLAGRVEVSVKLTALGLALPDGRGIALEHAREVCAAARDAGTTVTVDMEQYPYVDATLQTVRELRADFPDVGAVLQAYLRRTEADCRDLSGPSSRIRLCKGAYDEGASVAFRSRAQVDGSYRRCLRILMSGKGYPMVATHDPALITFAGELAEAYGRDRSEFEHQMLYGIRPRAQTTLAATGLRVRVYIPFGNAWYPYFMRRLGERPANLAFFLRSFAPGGRG</sequence>
<evidence type="ECO:0000259" key="11">
    <source>
        <dbReference type="Pfam" id="PF01619"/>
    </source>
</evidence>
<evidence type="ECO:0000256" key="1">
    <source>
        <dbReference type="ARBA" id="ARBA00004739"/>
    </source>
</evidence>
<dbReference type="GO" id="GO:0004657">
    <property type="term" value="F:proline dehydrogenase activity"/>
    <property type="evidence" value="ECO:0007669"/>
    <property type="project" value="UniProtKB-EC"/>
</dbReference>
<dbReference type="PIRSF" id="PIRSF000196">
    <property type="entry name" value="Pro_dehydrog"/>
    <property type="match status" value="1"/>
</dbReference>
<dbReference type="InterPro" id="IPR008219">
    <property type="entry name" value="PRODH_bac_arc"/>
</dbReference>
<feature type="binding site" evidence="9">
    <location>
        <position position="288"/>
    </location>
    <ligand>
        <name>substrate</name>
    </ligand>
</feature>
<dbReference type="RefSeq" id="WP_332519603.1">
    <property type="nucleotide sequence ID" value="NZ_JANRHA010000004.1"/>
</dbReference>
<evidence type="ECO:0000256" key="4">
    <source>
        <dbReference type="ARBA" id="ARBA00022741"/>
    </source>
</evidence>
<keyword evidence="5 10" id="KW-0274">FAD</keyword>
<organism evidence="12 13">
    <name type="scientific">Speluncibacter jeojiensis</name>
    <dbReference type="NCBI Taxonomy" id="2710754"/>
    <lineage>
        <taxon>Bacteria</taxon>
        <taxon>Bacillati</taxon>
        <taxon>Actinomycetota</taxon>
        <taxon>Actinomycetes</taxon>
        <taxon>Mycobacteriales</taxon>
        <taxon>Speluncibacteraceae</taxon>
        <taxon>Speluncibacter</taxon>
    </lineage>
</organism>
<feature type="binding site" evidence="9">
    <location>
        <position position="287"/>
    </location>
    <ligand>
        <name>substrate</name>
    </ligand>
</feature>
<dbReference type="GO" id="GO:0000166">
    <property type="term" value="F:nucleotide binding"/>
    <property type="evidence" value="ECO:0007669"/>
    <property type="project" value="UniProtKB-KW"/>
</dbReference>
<dbReference type="SUPFAM" id="SSF51730">
    <property type="entry name" value="FAD-linked oxidoreductase"/>
    <property type="match status" value="1"/>
</dbReference>
<dbReference type="InterPro" id="IPR029041">
    <property type="entry name" value="FAD-linked_oxidoreductase-like"/>
</dbReference>
<feature type="binding site" evidence="10">
    <location>
        <begin position="225"/>
        <end position="226"/>
    </location>
    <ligand>
        <name>FAD</name>
        <dbReference type="ChEBI" id="CHEBI:57692"/>
    </ligand>
</feature>
<comment type="caution">
    <text evidence="12">The sequence shown here is derived from an EMBL/GenBank/DDBJ whole genome shotgun (WGS) entry which is preliminary data.</text>
</comment>
<comment type="pathway">
    <text evidence="1">Amino-acid degradation; L-proline degradation into L-glutamate; L-glutamate from L-proline: step 1/2.</text>
</comment>
<dbReference type="AlphaFoldDB" id="A0A9X4M4S6"/>
<dbReference type="EC" id="1.5.5.2" evidence="2"/>
<evidence type="ECO:0000313" key="12">
    <source>
        <dbReference type="EMBL" id="MDG3014446.1"/>
    </source>
</evidence>
<evidence type="ECO:0000256" key="6">
    <source>
        <dbReference type="ARBA" id="ARBA00023002"/>
    </source>
</evidence>
<keyword evidence="6" id="KW-0560">Oxidoreductase</keyword>
<dbReference type="Pfam" id="PF01619">
    <property type="entry name" value="Pro_dh"/>
    <property type="match status" value="1"/>
</dbReference>
<evidence type="ECO:0000256" key="3">
    <source>
        <dbReference type="ARBA" id="ARBA00022630"/>
    </source>
</evidence>
<dbReference type="GO" id="GO:0010133">
    <property type="term" value="P:L-proline catabolic process to L-glutamate"/>
    <property type="evidence" value="ECO:0007669"/>
    <property type="project" value="InterPro"/>
</dbReference>
<dbReference type="PANTHER" id="PTHR13914:SF0">
    <property type="entry name" value="PROLINE DEHYDROGENASE 1, MITOCHONDRIAL"/>
    <property type="match status" value="1"/>
</dbReference>
<comment type="catalytic activity">
    <reaction evidence="8">
        <text>L-proline + a quinone = (S)-1-pyrroline-5-carboxylate + a quinol + H(+)</text>
        <dbReference type="Rhea" id="RHEA:23784"/>
        <dbReference type="ChEBI" id="CHEBI:15378"/>
        <dbReference type="ChEBI" id="CHEBI:17388"/>
        <dbReference type="ChEBI" id="CHEBI:24646"/>
        <dbReference type="ChEBI" id="CHEBI:60039"/>
        <dbReference type="ChEBI" id="CHEBI:132124"/>
        <dbReference type="EC" id="1.5.5.2"/>
    </reaction>
</comment>
<dbReference type="PANTHER" id="PTHR13914">
    <property type="entry name" value="PROLINE OXIDASE"/>
    <property type="match status" value="1"/>
</dbReference>
<gene>
    <name evidence="12" type="ORF">NVS88_07735</name>
</gene>
<dbReference type="Gene3D" id="3.20.20.220">
    <property type="match status" value="1"/>
</dbReference>
<dbReference type="Proteomes" id="UP001152755">
    <property type="component" value="Unassembled WGS sequence"/>
</dbReference>
<evidence type="ECO:0000256" key="9">
    <source>
        <dbReference type="PIRSR" id="PIRSR000196-1"/>
    </source>
</evidence>
<dbReference type="InterPro" id="IPR002872">
    <property type="entry name" value="Proline_DH_dom"/>
</dbReference>
<protein>
    <recommendedName>
        <fullName evidence="2">proline dehydrogenase</fullName>
        <ecNumber evidence="2">1.5.5.2</ecNumber>
    </recommendedName>
</protein>
<keyword evidence="13" id="KW-1185">Reference proteome</keyword>
<evidence type="ECO:0000256" key="5">
    <source>
        <dbReference type="ARBA" id="ARBA00022827"/>
    </source>
</evidence>
<evidence type="ECO:0000256" key="8">
    <source>
        <dbReference type="ARBA" id="ARBA00048779"/>
    </source>
</evidence>
<dbReference type="InterPro" id="IPR015659">
    <property type="entry name" value="Proline_oxidase"/>
</dbReference>
<feature type="binding site" evidence="10">
    <location>
        <begin position="186"/>
        <end position="188"/>
    </location>
    <ligand>
        <name>FAD</name>
        <dbReference type="ChEBI" id="CHEBI:57692"/>
    </ligand>
</feature>
<reference evidence="12" key="1">
    <citation type="submission" date="2022-08" db="EMBL/GenBank/DDBJ databases">
        <title>Genome analysis of Corynebacteriales strain.</title>
        <authorList>
            <person name="Lee S.D."/>
        </authorList>
    </citation>
    <scope>NUCLEOTIDE SEQUENCE</scope>
    <source>
        <strain evidence="12">D3-21</strain>
    </source>
</reference>
<dbReference type="EMBL" id="JANRHA010000004">
    <property type="protein sequence ID" value="MDG3014446.1"/>
    <property type="molecule type" value="Genomic_DNA"/>
</dbReference>
<feature type="binding site" evidence="10">
    <location>
        <position position="134"/>
    </location>
    <ligand>
        <name>FAD</name>
        <dbReference type="ChEBI" id="CHEBI:57692"/>
    </ligand>
</feature>
<evidence type="ECO:0000256" key="2">
    <source>
        <dbReference type="ARBA" id="ARBA00012695"/>
    </source>
</evidence>
<feature type="binding site" evidence="10">
    <location>
        <position position="162"/>
    </location>
    <ligand>
        <name>FAD</name>
        <dbReference type="ChEBI" id="CHEBI:57692"/>
    </ligand>
</feature>
<keyword evidence="4 10" id="KW-0547">Nucleotide-binding</keyword>
<accession>A0A9X4M4S6</accession>
<feature type="binding site" evidence="9">
    <location>
        <position position="97"/>
    </location>
    <ligand>
        <name>substrate</name>
    </ligand>
</feature>
<name>A0A9X4M4S6_9ACTN</name>
<feature type="domain" description="Proline dehydrogenase" evidence="11">
    <location>
        <begin position="54"/>
        <end position="298"/>
    </location>
</feature>
<comment type="cofactor">
    <cofactor evidence="10">
        <name>FAD</name>
        <dbReference type="ChEBI" id="CHEBI:57692"/>
    </cofactor>
    <text evidence="10">Binds 1 FAD per subunit.</text>
</comment>
<keyword evidence="3" id="KW-0285">Flavoprotein</keyword>
<keyword evidence="7" id="KW-0642">Proline metabolism</keyword>
<evidence type="ECO:0000256" key="7">
    <source>
        <dbReference type="ARBA" id="ARBA00023062"/>
    </source>
</evidence>
<evidence type="ECO:0000256" key="10">
    <source>
        <dbReference type="PIRSR" id="PIRSR000196-2"/>
    </source>
</evidence>